<keyword evidence="3" id="KW-1185">Reference proteome</keyword>
<evidence type="ECO:0000313" key="3">
    <source>
        <dbReference type="Proteomes" id="UP000828390"/>
    </source>
</evidence>
<dbReference type="OrthoDB" id="6102587at2759"/>
<dbReference type="EMBL" id="JAIWYP010000004">
    <property type="protein sequence ID" value="KAH3832498.1"/>
    <property type="molecule type" value="Genomic_DNA"/>
</dbReference>
<comment type="caution">
    <text evidence="2">The sequence shown here is derived from an EMBL/GenBank/DDBJ whole genome shotgun (WGS) entry which is preliminary data.</text>
</comment>
<reference evidence="2" key="2">
    <citation type="submission" date="2020-11" db="EMBL/GenBank/DDBJ databases">
        <authorList>
            <person name="McCartney M.A."/>
            <person name="Auch B."/>
            <person name="Kono T."/>
            <person name="Mallez S."/>
            <person name="Becker A."/>
            <person name="Gohl D.M."/>
            <person name="Silverstein K.A.T."/>
            <person name="Koren S."/>
            <person name="Bechman K.B."/>
            <person name="Herman A."/>
            <person name="Abrahante J.E."/>
            <person name="Garbe J."/>
        </authorList>
    </citation>
    <scope>NUCLEOTIDE SEQUENCE</scope>
    <source>
        <strain evidence="2">Duluth1</strain>
        <tissue evidence="2">Whole animal</tissue>
    </source>
</reference>
<reference evidence="2" key="1">
    <citation type="journal article" date="2019" name="bioRxiv">
        <title>The Genome of the Zebra Mussel, Dreissena polymorpha: A Resource for Invasive Species Research.</title>
        <authorList>
            <person name="McCartney M.A."/>
            <person name="Auch B."/>
            <person name="Kono T."/>
            <person name="Mallez S."/>
            <person name="Zhang Y."/>
            <person name="Obille A."/>
            <person name="Becker A."/>
            <person name="Abrahante J.E."/>
            <person name="Garbe J."/>
            <person name="Badalamenti J.P."/>
            <person name="Herman A."/>
            <person name="Mangelson H."/>
            <person name="Liachko I."/>
            <person name="Sullivan S."/>
            <person name="Sone E.D."/>
            <person name="Koren S."/>
            <person name="Silverstein K.A.T."/>
            <person name="Beckman K.B."/>
            <person name="Gohl D.M."/>
        </authorList>
    </citation>
    <scope>NUCLEOTIDE SEQUENCE</scope>
    <source>
        <strain evidence="2">Duluth1</strain>
        <tissue evidence="2">Whole animal</tissue>
    </source>
</reference>
<accession>A0A9D4QHS7</accession>
<sequence length="432" mass="50225">MPRKNKRKVVFSSRKYRWKRQKIEISTDEEITPDFTLYIDTDEVPKFSSMFVQQFNHDHDYCLNDESFDIYAASLNMTDDQDKVQITGLSTLMRDPVHSQITGFMEDPVHAQITGLMEDPVHVQIKSLMEDPGPNFTVKMSLDNIEECHSELDNVHAQMTGLTDDLGPYITVKKTLESIEECDIQEVEVNNCVDFSHLQNEVVANISQEFMVYKARSKLILVQMYLNGDAVCVKHSIELNADFTCNIFVHRKPVPRSHSIWKNMPLLFDRDSSIMKLCKRILEYKICIGNPDKEFVELLPVGGGFINNFDKSVVAYREEDFNASFEDIVTYVYNSTIRSTSCELLIPKSKKIRCPKCAKYRWSIQKRKFRLENSMKSNRKYIHTNYKHSDMTKENILQKIQEQKDEIELLESELCKLSKEHSCLISTNVCET</sequence>
<evidence type="ECO:0000256" key="1">
    <source>
        <dbReference type="SAM" id="Coils"/>
    </source>
</evidence>
<evidence type="ECO:0000313" key="2">
    <source>
        <dbReference type="EMBL" id="KAH3832498.1"/>
    </source>
</evidence>
<name>A0A9D4QHS7_DREPO</name>
<keyword evidence="1" id="KW-0175">Coiled coil</keyword>
<protein>
    <submittedName>
        <fullName evidence="2">Uncharacterized protein</fullName>
    </submittedName>
</protein>
<gene>
    <name evidence="2" type="ORF">DPMN_105788</name>
</gene>
<dbReference type="AlphaFoldDB" id="A0A9D4QHS7"/>
<organism evidence="2 3">
    <name type="scientific">Dreissena polymorpha</name>
    <name type="common">Zebra mussel</name>
    <name type="synonym">Mytilus polymorpha</name>
    <dbReference type="NCBI Taxonomy" id="45954"/>
    <lineage>
        <taxon>Eukaryota</taxon>
        <taxon>Metazoa</taxon>
        <taxon>Spiralia</taxon>
        <taxon>Lophotrochozoa</taxon>
        <taxon>Mollusca</taxon>
        <taxon>Bivalvia</taxon>
        <taxon>Autobranchia</taxon>
        <taxon>Heteroconchia</taxon>
        <taxon>Euheterodonta</taxon>
        <taxon>Imparidentia</taxon>
        <taxon>Neoheterodontei</taxon>
        <taxon>Myida</taxon>
        <taxon>Dreissenoidea</taxon>
        <taxon>Dreissenidae</taxon>
        <taxon>Dreissena</taxon>
    </lineage>
</organism>
<dbReference type="Proteomes" id="UP000828390">
    <property type="component" value="Unassembled WGS sequence"/>
</dbReference>
<feature type="coiled-coil region" evidence="1">
    <location>
        <begin position="393"/>
        <end position="420"/>
    </location>
</feature>
<proteinExistence type="predicted"/>